<feature type="transmembrane region" description="Helical" evidence="1">
    <location>
        <begin position="74"/>
        <end position="93"/>
    </location>
</feature>
<evidence type="ECO:0000256" key="1">
    <source>
        <dbReference type="SAM" id="Phobius"/>
    </source>
</evidence>
<evidence type="ECO:0000313" key="3">
    <source>
        <dbReference type="Proteomes" id="UP000186456"/>
    </source>
</evidence>
<dbReference type="Proteomes" id="UP000186456">
    <property type="component" value="Unassembled WGS sequence"/>
</dbReference>
<gene>
    <name evidence="2" type="ORF">SAMN04487788_1406</name>
</gene>
<feature type="transmembrane region" description="Helical" evidence="1">
    <location>
        <begin position="151"/>
        <end position="174"/>
    </location>
</feature>
<protein>
    <submittedName>
        <fullName evidence="2">ABC-2 type transport system permease protein</fullName>
    </submittedName>
</protein>
<sequence length="252" mass="25842">MIVVFASARVELRRLTRSGLLLGLIVVFAFFGLSAPVLAAHMPEILRAAAGTDQLTVSASRATPEDGIALFGQSAMQLGLVLAVATAVTALGWDARPGSSAFYRTRVRALAAITLPRFVVVCLSVAGSYLLGLMLAAVMTTATIGPLPPSAVVRVGAASALYLVMALSVGHLVMAFARRTATALAIATILMLSAPLLNSVGATGWVPTALLNASRLGAVDLVIPGAVALVLTTVCVAVADAVSRRQGLRRDA</sequence>
<accession>A0A1H0NL40</accession>
<name>A0A1H0NL40_MICTS</name>
<dbReference type="RefSeq" id="WP_074694910.1">
    <property type="nucleotide sequence ID" value="NZ_FNJN01000003.1"/>
</dbReference>
<feature type="transmembrane region" description="Helical" evidence="1">
    <location>
        <begin position="221"/>
        <end position="242"/>
    </location>
</feature>
<proteinExistence type="predicted"/>
<feature type="transmembrane region" description="Helical" evidence="1">
    <location>
        <begin position="114"/>
        <end position="139"/>
    </location>
</feature>
<keyword evidence="1" id="KW-0812">Transmembrane</keyword>
<keyword evidence="1" id="KW-1133">Transmembrane helix</keyword>
<feature type="transmembrane region" description="Helical" evidence="1">
    <location>
        <begin position="181"/>
        <end position="201"/>
    </location>
</feature>
<reference evidence="2 3" key="1">
    <citation type="submission" date="2016-10" db="EMBL/GenBank/DDBJ databases">
        <authorList>
            <person name="de Groot N.N."/>
        </authorList>
    </citation>
    <scope>NUCLEOTIDE SEQUENCE [LARGE SCALE GENOMIC DNA]</scope>
    <source>
        <strain evidence="2 3">StLB037</strain>
    </source>
</reference>
<dbReference type="AlphaFoldDB" id="A0A1H0NL40"/>
<keyword evidence="1" id="KW-0472">Membrane</keyword>
<dbReference type="EMBL" id="FNJN01000003">
    <property type="protein sequence ID" value="SDO93472.1"/>
    <property type="molecule type" value="Genomic_DNA"/>
</dbReference>
<evidence type="ECO:0000313" key="2">
    <source>
        <dbReference type="EMBL" id="SDO93472.1"/>
    </source>
</evidence>
<organism evidence="2 3">
    <name type="scientific">Microbacterium testaceum (strain StLB037)</name>
    <dbReference type="NCBI Taxonomy" id="979556"/>
    <lineage>
        <taxon>Bacteria</taxon>
        <taxon>Bacillati</taxon>
        <taxon>Actinomycetota</taxon>
        <taxon>Actinomycetes</taxon>
        <taxon>Micrococcales</taxon>
        <taxon>Microbacteriaceae</taxon>
        <taxon>Microbacterium</taxon>
    </lineage>
</organism>